<keyword evidence="1" id="KW-1185">Reference proteome</keyword>
<name>A0AC58S3Y0_TOBAC</name>
<proteinExistence type="predicted"/>
<accession>A0AC58S3Y0</accession>
<evidence type="ECO:0000313" key="1">
    <source>
        <dbReference type="Proteomes" id="UP000790787"/>
    </source>
</evidence>
<dbReference type="RefSeq" id="XP_075079673.1">
    <property type="nucleotide sequence ID" value="XM_075223572.1"/>
</dbReference>
<gene>
    <name evidence="2" type="primary">LOC142164827</name>
</gene>
<sequence>METSLAKPKALGASITGTSEGIDRISYLPDEILHNILSFLYIFDVVQLSISSKRWNYICRTMPYLHFDIIRFGNERVKRLWDWQIAEKFKDYQLGGYFPVDSSDNKAKCCHLPFDLPYCVVTCESLQVLKLQLSGDMLKLPNHLGFCQLKLLHLVKVELSNEHLTMSKFLAQISKVLKYGASMAKDIIIENPFSIEVVHIFFYDPDDHIKEIGMLVHKMIKNVHSTSALKLCMSSVSGLYVGSNPLLE</sequence>
<protein>
    <submittedName>
        <fullName evidence="2">F-box/FBD/LRR-repeat protein At4g13965</fullName>
    </submittedName>
</protein>
<organism evidence="1 2">
    <name type="scientific">Nicotiana tabacum</name>
    <name type="common">Common tobacco</name>
    <dbReference type="NCBI Taxonomy" id="4097"/>
    <lineage>
        <taxon>Eukaryota</taxon>
        <taxon>Viridiplantae</taxon>
        <taxon>Streptophyta</taxon>
        <taxon>Embryophyta</taxon>
        <taxon>Tracheophyta</taxon>
        <taxon>Spermatophyta</taxon>
        <taxon>Magnoliopsida</taxon>
        <taxon>eudicotyledons</taxon>
        <taxon>Gunneridae</taxon>
        <taxon>Pentapetalae</taxon>
        <taxon>asterids</taxon>
        <taxon>lamiids</taxon>
        <taxon>Solanales</taxon>
        <taxon>Solanaceae</taxon>
        <taxon>Nicotianoideae</taxon>
        <taxon>Nicotianeae</taxon>
        <taxon>Nicotiana</taxon>
    </lineage>
</organism>
<dbReference type="Proteomes" id="UP000790787">
    <property type="component" value="Chromosome 10"/>
</dbReference>
<reference evidence="1" key="1">
    <citation type="journal article" date="2014" name="Nat. Commun.">
        <title>The tobacco genome sequence and its comparison with those of tomato and potato.</title>
        <authorList>
            <person name="Sierro N."/>
            <person name="Battey J.N."/>
            <person name="Ouadi S."/>
            <person name="Bakaher N."/>
            <person name="Bovet L."/>
            <person name="Willig A."/>
            <person name="Goepfert S."/>
            <person name="Peitsch M.C."/>
            <person name="Ivanov N.V."/>
        </authorList>
    </citation>
    <scope>NUCLEOTIDE SEQUENCE [LARGE SCALE GENOMIC DNA]</scope>
</reference>
<reference evidence="2" key="2">
    <citation type="submission" date="2025-08" db="UniProtKB">
        <authorList>
            <consortium name="RefSeq"/>
        </authorList>
    </citation>
    <scope>IDENTIFICATION</scope>
    <source>
        <tissue evidence="2">Leaf</tissue>
    </source>
</reference>
<evidence type="ECO:0000313" key="2">
    <source>
        <dbReference type="RefSeq" id="XP_075079673.1"/>
    </source>
</evidence>